<dbReference type="InterPro" id="IPR029052">
    <property type="entry name" value="Metallo-depent_PP-like"/>
</dbReference>
<dbReference type="AlphaFoldDB" id="A0A2M9CPT2"/>
<name>A0A2M9CPT2_9CELL</name>
<protein>
    <submittedName>
        <fullName evidence="3">Calcineurin-like phosphoesterase family protein</fullName>
    </submittedName>
</protein>
<keyword evidence="2" id="KW-0812">Transmembrane</keyword>
<feature type="transmembrane region" description="Helical" evidence="2">
    <location>
        <begin position="128"/>
        <end position="149"/>
    </location>
</feature>
<evidence type="ECO:0000256" key="2">
    <source>
        <dbReference type="SAM" id="Phobius"/>
    </source>
</evidence>
<dbReference type="OrthoDB" id="5241348at2"/>
<feature type="region of interest" description="Disordered" evidence="1">
    <location>
        <begin position="529"/>
        <end position="569"/>
    </location>
</feature>
<comment type="caution">
    <text evidence="3">The sequence shown here is derived from an EMBL/GenBank/DDBJ whole genome shotgun (WGS) entry which is preliminary data.</text>
</comment>
<feature type="compositionally biased region" description="Low complexity" evidence="1">
    <location>
        <begin position="542"/>
        <end position="569"/>
    </location>
</feature>
<reference evidence="3 4" key="1">
    <citation type="submission" date="2017-11" db="EMBL/GenBank/DDBJ databases">
        <title>Genomic Encyclopedia of Archaeal and Bacterial Type Strains, Phase II (KMG-II): From Individual Species to Whole Genera.</title>
        <authorList>
            <person name="Goeker M."/>
        </authorList>
    </citation>
    <scope>NUCLEOTIDE SEQUENCE [LARGE SCALE GENOMIC DNA]</scope>
    <source>
        <strain evidence="3 4">DSM 25478</strain>
    </source>
</reference>
<dbReference type="SUPFAM" id="SSF56300">
    <property type="entry name" value="Metallo-dependent phosphatases"/>
    <property type="match status" value="1"/>
</dbReference>
<evidence type="ECO:0000313" key="3">
    <source>
        <dbReference type="EMBL" id="PJJ73907.1"/>
    </source>
</evidence>
<dbReference type="Proteomes" id="UP000231693">
    <property type="component" value="Unassembled WGS sequence"/>
</dbReference>
<organism evidence="3 4">
    <name type="scientific">Sediminihabitans luteus</name>
    <dbReference type="NCBI Taxonomy" id="1138585"/>
    <lineage>
        <taxon>Bacteria</taxon>
        <taxon>Bacillati</taxon>
        <taxon>Actinomycetota</taxon>
        <taxon>Actinomycetes</taxon>
        <taxon>Micrococcales</taxon>
        <taxon>Cellulomonadaceae</taxon>
        <taxon>Sediminihabitans</taxon>
    </lineage>
</organism>
<keyword evidence="2" id="KW-1133">Transmembrane helix</keyword>
<sequence length="569" mass="59281">MTRTRRIPSRWVRWTLASVAALVVCGAFGLTTANAELSLGPHEARYEVTTDDLVTVDFGPLGTLQIDSPVPFGLGADVTVKEIPAELREVDESATLDALQGDAQSYLQFFSTPESTIERAVRALVKDALVRTLVALVVVAGAVAGVALLMGSARRREVSAVLAPRTWEVTAGVVVLGLVTGTLTSGVVRHDPDGEPSAVFAGTALEGARITGRLAGVIDTYGGKLLDTYRDNEDFYADADASLDEAWSERLAQQESFDLRASVGLEGPAALQDALYRGEIVTMVVISDLHCNMSMAPLITTTVERSGASVVLNAGDTTMNGTSVEDACVTAFAGAAPDGVTTVVADGNHDSVTTSEQERKAGDTVLDGEVVEVEGVRILGDRDALETRVAQGSKVADTETPDEQAARLATTACDARDGVDLLLVHNPRVGDAALESGCVPFQVSGHYHRRVDPVQVGDGIQYVSSSTAGATLNEPTVGPLHGTAEMTVLRFDTEAREIVDYQVVSVDPGGTATVGERIAVPAVVPTTPPYALTPTDGPTAQASGSTVSPSGTTSRSGRTSPAPSATPVD</sequence>
<dbReference type="RefSeq" id="WP_157802552.1">
    <property type="nucleotide sequence ID" value="NZ_BOOX01000002.1"/>
</dbReference>
<keyword evidence="2" id="KW-0472">Membrane</keyword>
<dbReference type="Gene3D" id="3.60.21.10">
    <property type="match status" value="1"/>
</dbReference>
<gene>
    <name evidence="3" type="ORF">CLV28_1391</name>
</gene>
<proteinExistence type="predicted"/>
<evidence type="ECO:0000256" key="1">
    <source>
        <dbReference type="SAM" id="MobiDB-lite"/>
    </source>
</evidence>
<dbReference type="EMBL" id="PGFE01000002">
    <property type="protein sequence ID" value="PJJ73907.1"/>
    <property type="molecule type" value="Genomic_DNA"/>
</dbReference>
<evidence type="ECO:0000313" key="4">
    <source>
        <dbReference type="Proteomes" id="UP000231693"/>
    </source>
</evidence>
<accession>A0A2M9CPT2</accession>
<keyword evidence="4" id="KW-1185">Reference proteome</keyword>